<name>A0AAD1Y470_EUPCR</name>
<dbReference type="Pfam" id="PF00415">
    <property type="entry name" value="RCC1"/>
    <property type="match status" value="1"/>
</dbReference>
<dbReference type="InterPro" id="IPR000408">
    <property type="entry name" value="Reg_chr_condens"/>
</dbReference>
<evidence type="ECO:0000313" key="3">
    <source>
        <dbReference type="EMBL" id="CAI2384363.1"/>
    </source>
</evidence>
<keyword evidence="4" id="KW-1185">Reference proteome</keyword>
<dbReference type="InterPro" id="IPR051210">
    <property type="entry name" value="Ub_ligase/GEF_domain"/>
</dbReference>
<feature type="repeat" description="RCC1" evidence="2">
    <location>
        <begin position="360"/>
        <end position="407"/>
    </location>
</feature>
<organism evidence="3 4">
    <name type="scientific">Euplotes crassus</name>
    <dbReference type="NCBI Taxonomy" id="5936"/>
    <lineage>
        <taxon>Eukaryota</taxon>
        <taxon>Sar</taxon>
        <taxon>Alveolata</taxon>
        <taxon>Ciliophora</taxon>
        <taxon>Intramacronucleata</taxon>
        <taxon>Spirotrichea</taxon>
        <taxon>Hypotrichia</taxon>
        <taxon>Euplotida</taxon>
        <taxon>Euplotidae</taxon>
        <taxon>Moneuplotes</taxon>
    </lineage>
</organism>
<evidence type="ECO:0000256" key="1">
    <source>
        <dbReference type="ARBA" id="ARBA00022737"/>
    </source>
</evidence>
<gene>
    <name evidence="3" type="ORF">ECRASSUSDP1_LOCUS25888</name>
</gene>
<dbReference type="AlphaFoldDB" id="A0AAD1Y470"/>
<protein>
    <submittedName>
        <fullName evidence="3">Uncharacterized protein</fullName>
    </submittedName>
</protein>
<dbReference type="Proteomes" id="UP001295684">
    <property type="component" value="Unassembled WGS sequence"/>
</dbReference>
<dbReference type="PROSITE" id="PS50012">
    <property type="entry name" value="RCC1_3"/>
    <property type="match status" value="2"/>
</dbReference>
<dbReference type="EMBL" id="CAMPGE010026692">
    <property type="protein sequence ID" value="CAI2384363.1"/>
    <property type="molecule type" value="Genomic_DNA"/>
</dbReference>
<dbReference type="PANTHER" id="PTHR22870">
    <property type="entry name" value="REGULATOR OF CHROMOSOME CONDENSATION"/>
    <property type="match status" value="1"/>
</dbReference>
<dbReference type="Gene3D" id="2.130.10.30">
    <property type="entry name" value="Regulator of chromosome condensation 1/beta-lactamase-inhibitor protein II"/>
    <property type="match status" value="2"/>
</dbReference>
<evidence type="ECO:0000256" key="2">
    <source>
        <dbReference type="PROSITE-ProRule" id="PRU00235"/>
    </source>
</evidence>
<evidence type="ECO:0000313" key="4">
    <source>
        <dbReference type="Proteomes" id="UP001295684"/>
    </source>
</evidence>
<sequence>MGTNYNYCLMQENREKDYESITPFSESHSEFLNKLENIYTGPKHCIGTFHDKLYIWGETNVDFDQEDENGAKWEVVPLPDSKDTSTFNKSACKEMLLDIPLSITFHERVKQVSIGFDHSLLVLENSNFVYSQGIGKQGELGLGDQTKAGVFKRISTEFSQGVRSVKAGVKRSFLITQDFQVYAWGTTDFAKKINVPQHFKELDEHLITDIVLGFKHNWYLSRNPEGEINSLLCSGDNKKGQLGFDSSRKSTSLEMRSELLKNLEKLGIQKVDIQCTWNSTIILGMWGETQVVLITGSTKYGVVDPEKDLLLLDSDKVCNKEDFEELKYFYLKDLGEELNNSGITKFLTLNESFFVVTEKNEVYGWGWNEHGNLGVGTLEDESTPTLITPNVKNIYGNGAYTIINYHDD</sequence>
<feature type="repeat" description="RCC1" evidence="2">
    <location>
        <begin position="127"/>
        <end position="178"/>
    </location>
</feature>
<keyword evidence="1" id="KW-0677">Repeat</keyword>
<proteinExistence type="predicted"/>
<reference evidence="3" key="1">
    <citation type="submission" date="2023-07" db="EMBL/GenBank/DDBJ databases">
        <authorList>
            <consortium name="AG Swart"/>
            <person name="Singh M."/>
            <person name="Singh A."/>
            <person name="Seah K."/>
            <person name="Emmerich C."/>
        </authorList>
    </citation>
    <scope>NUCLEOTIDE SEQUENCE</scope>
    <source>
        <strain evidence="3">DP1</strain>
    </source>
</reference>
<dbReference type="SUPFAM" id="SSF50985">
    <property type="entry name" value="RCC1/BLIP-II"/>
    <property type="match status" value="1"/>
</dbReference>
<dbReference type="PANTHER" id="PTHR22870:SF155">
    <property type="entry name" value="E3 UBIQUITIN-PROTEIN LIGASE HERC1-RELATED"/>
    <property type="match status" value="1"/>
</dbReference>
<dbReference type="InterPro" id="IPR009091">
    <property type="entry name" value="RCC1/BLIP-II"/>
</dbReference>
<comment type="caution">
    <text evidence="3">The sequence shown here is derived from an EMBL/GenBank/DDBJ whole genome shotgun (WGS) entry which is preliminary data.</text>
</comment>
<accession>A0AAD1Y470</accession>